<dbReference type="Proteomes" id="UP000255365">
    <property type="component" value="Unassembled WGS sequence"/>
</dbReference>
<dbReference type="GO" id="GO:0042301">
    <property type="term" value="F:phosphate ion binding"/>
    <property type="evidence" value="ECO:0007669"/>
    <property type="project" value="InterPro"/>
</dbReference>
<evidence type="ECO:0000256" key="8">
    <source>
        <dbReference type="SAM" id="SignalP"/>
    </source>
</evidence>
<organism evidence="10 11">
    <name type="scientific">Pseudomonas jessenii</name>
    <dbReference type="NCBI Taxonomy" id="77298"/>
    <lineage>
        <taxon>Bacteria</taxon>
        <taxon>Pseudomonadati</taxon>
        <taxon>Pseudomonadota</taxon>
        <taxon>Gammaproteobacteria</taxon>
        <taxon>Pseudomonadales</taxon>
        <taxon>Pseudomonadaceae</taxon>
        <taxon>Pseudomonas</taxon>
    </lineage>
</organism>
<evidence type="ECO:0000313" key="11">
    <source>
        <dbReference type="Proteomes" id="UP000255365"/>
    </source>
</evidence>
<dbReference type="GO" id="GO:0035435">
    <property type="term" value="P:phosphate ion transmembrane transport"/>
    <property type="evidence" value="ECO:0007669"/>
    <property type="project" value="InterPro"/>
</dbReference>
<comment type="caution">
    <text evidence="10">The sequence shown here is derived from an EMBL/GenBank/DDBJ whole genome shotgun (WGS) entry which is preliminary data.</text>
</comment>
<evidence type="ECO:0000259" key="9">
    <source>
        <dbReference type="Pfam" id="PF12849"/>
    </source>
</evidence>
<dbReference type="InterPro" id="IPR024370">
    <property type="entry name" value="PBP_domain"/>
</dbReference>
<dbReference type="Pfam" id="PF12849">
    <property type="entry name" value="PBP_like_2"/>
    <property type="match status" value="1"/>
</dbReference>
<evidence type="ECO:0000256" key="4">
    <source>
        <dbReference type="ARBA" id="ARBA00021889"/>
    </source>
</evidence>
<keyword evidence="6 7" id="KW-0592">Phosphate transport</keyword>
<keyword evidence="8" id="KW-0732">Signal</keyword>
<dbReference type="Gene3D" id="3.40.190.10">
    <property type="entry name" value="Periplasmic binding protein-like II"/>
    <property type="match status" value="2"/>
</dbReference>
<feature type="signal peptide" evidence="8">
    <location>
        <begin position="1"/>
        <end position="23"/>
    </location>
</feature>
<sequence length="369" mass="37327">MFKRTLIAASLTVAALASAQAMAANVTGGGATLPAALYKGSANSILPANFSYLGTGSGTGKTAFLSNNSALFNTTGSVHFAGSDSVLSASEISTYNGAFGASYGPLIQLPSVATSVAIPYKKSGQTALNLTSAQLCDVFSGTKTTWGQLLGSADATPIRVVYRTTSSGTSEILTRHLNAVCPTRFTVTTTFANTLKPAGTPLPLSFVGVANTADVAIAVNAVDGSIGYVGPDGVNAGSNAVVSRVNGVQPTPANVTAALSSVALPLAPSNPAQWAPVVANPVSGYPIAAYTNLVFGQCYKDATVAADIKTFLTKHYSVPGNAVATVAHGFSVVPTNWKNAVTANFITNTAGNNLDINNASICNGIGRPL</sequence>
<dbReference type="EMBL" id="QRAV01000007">
    <property type="protein sequence ID" value="RDL20090.1"/>
    <property type="molecule type" value="Genomic_DNA"/>
</dbReference>
<name>A0A370SK49_PSEJE</name>
<protein>
    <recommendedName>
        <fullName evidence="4 7">Phosphate-binding protein PstS</fullName>
    </recommendedName>
</protein>
<dbReference type="InterPro" id="IPR005673">
    <property type="entry name" value="ABC_phos-bd_PstS"/>
</dbReference>
<reference evidence="10 11" key="1">
    <citation type="submission" date="2018-07" db="EMBL/GenBank/DDBJ databases">
        <title>Genome sequencing of rice bacterial endophytes.</title>
        <authorList>
            <person name="Venturi V."/>
        </authorList>
    </citation>
    <scope>NUCLEOTIDE SEQUENCE [LARGE SCALE GENOMIC DNA]</scope>
    <source>
        <strain evidence="10 11">E2333</strain>
    </source>
</reference>
<evidence type="ECO:0000256" key="2">
    <source>
        <dbReference type="ARBA" id="ARBA00008725"/>
    </source>
</evidence>
<dbReference type="GO" id="GO:0043190">
    <property type="term" value="C:ATP-binding cassette (ABC) transporter complex"/>
    <property type="evidence" value="ECO:0007669"/>
    <property type="project" value="InterPro"/>
</dbReference>
<dbReference type="PANTHER" id="PTHR42996:SF1">
    <property type="entry name" value="PHOSPHATE-BINDING PROTEIN PSTS"/>
    <property type="match status" value="1"/>
</dbReference>
<comment type="function">
    <text evidence="1 7">Part of the ABC transporter complex PstSACB involved in phosphate import.</text>
</comment>
<comment type="subunit">
    <text evidence="3 7">The complex is composed of two ATP-binding proteins (PstB), two transmembrane proteins (PstC and PstA) and a solute-binding protein (PstS).</text>
</comment>
<dbReference type="RefSeq" id="WP_047301594.1">
    <property type="nucleotide sequence ID" value="NZ_QRAV01000007.1"/>
</dbReference>
<comment type="similarity">
    <text evidence="2 7">Belongs to the PstS family.</text>
</comment>
<evidence type="ECO:0000256" key="3">
    <source>
        <dbReference type="ARBA" id="ARBA00011529"/>
    </source>
</evidence>
<accession>A0A370SK49</accession>
<evidence type="ECO:0000256" key="5">
    <source>
        <dbReference type="ARBA" id="ARBA00022448"/>
    </source>
</evidence>
<dbReference type="SUPFAM" id="SSF53850">
    <property type="entry name" value="Periplasmic binding protein-like II"/>
    <property type="match status" value="1"/>
</dbReference>
<feature type="domain" description="PBP" evidence="9">
    <location>
        <begin position="47"/>
        <end position="312"/>
    </location>
</feature>
<evidence type="ECO:0000313" key="10">
    <source>
        <dbReference type="EMBL" id="RDL20090.1"/>
    </source>
</evidence>
<evidence type="ECO:0000256" key="7">
    <source>
        <dbReference type="PIRNR" id="PIRNR002756"/>
    </source>
</evidence>
<evidence type="ECO:0000256" key="6">
    <source>
        <dbReference type="ARBA" id="ARBA00022592"/>
    </source>
</evidence>
<evidence type="ECO:0000256" key="1">
    <source>
        <dbReference type="ARBA" id="ARBA00002841"/>
    </source>
</evidence>
<dbReference type="AlphaFoldDB" id="A0A370SK49"/>
<proteinExistence type="inferred from homology"/>
<keyword evidence="5 7" id="KW-0813">Transport</keyword>
<gene>
    <name evidence="10" type="ORF">DEU51_107238</name>
</gene>
<dbReference type="InterPro" id="IPR050962">
    <property type="entry name" value="Phosphate-bind_PstS"/>
</dbReference>
<dbReference type="PIRSF" id="PIRSF002756">
    <property type="entry name" value="PstS"/>
    <property type="match status" value="1"/>
</dbReference>
<dbReference type="PANTHER" id="PTHR42996">
    <property type="entry name" value="PHOSPHATE-BINDING PROTEIN PSTS"/>
    <property type="match status" value="1"/>
</dbReference>
<feature type="chain" id="PRO_5017001209" description="Phosphate-binding protein PstS" evidence="8">
    <location>
        <begin position="24"/>
        <end position="369"/>
    </location>
</feature>